<keyword evidence="1" id="KW-0238">DNA-binding</keyword>
<feature type="region of interest" description="Disordered" evidence="2">
    <location>
        <begin position="65"/>
        <end position="86"/>
    </location>
</feature>
<comment type="caution">
    <text evidence="5">The sequence shown here is derived from an EMBL/GenBank/DDBJ whole genome shotgun (WGS) entry which is preliminary data.</text>
</comment>
<evidence type="ECO:0000256" key="3">
    <source>
        <dbReference type="SAM" id="Phobius"/>
    </source>
</evidence>
<dbReference type="Gene3D" id="1.10.260.40">
    <property type="entry name" value="lambda repressor-like DNA-binding domains"/>
    <property type="match status" value="1"/>
</dbReference>
<feature type="transmembrane region" description="Helical" evidence="3">
    <location>
        <begin position="257"/>
        <end position="277"/>
    </location>
</feature>
<sequence length="290" mass="30992">MELGKNIQGQRQRLGLSQEQLAERLGVSRQSVSKWETGAATPELEKVAAMARLFGVSMDELVLGNEQPSGGEPGGQAGGDEAAHNAGEGRNGIPSRRFIAGVALLCMGAVIFVLLFLLGGGFAGLIFVSPLLLCGLACIKARRHAGFWCFAAVYLPVHWYLKCATGVSFADLYFWLSDANPMRGIIYLLLVGCGVGLIVCGVRSFRDVSLPDKSRPWLRVALCAALYAALFALRSPVYELADGAETGVMATRALVRLFDTARYAVLACAVICASVALRHGREKSAAQVDR</sequence>
<dbReference type="InterPro" id="IPR010982">
    <property type="entry name" value="Lambda_DNA-bd_dom_sf"/>
</dbReference>
<evidence type="ECO:0000256" key="2">
    <source>
        <dbReference type="SAM" id="MobiDB-lite"/>
    </source>
</evidence>
<dbReference type="SUPFAM" id="SSF47413">
    <property type="entry name" value="lambda repressor-like DNA-binding domains"/>
    <property type="match status" value="1"/>
</dbReference>
<name>A0A9D0ZCD1_9FIRM</name>
<dbReference type="Proteomes" id="UP000824262">
    <property type="component" value="Unassembled WGS sequence"/>
</dbReference>
<evidence type="ECO:0000313" key="5">
    <source>
        <dbReference type="EMBL" id="HIQ78003.1"/>
    </source>
</evidence>
<reference evidence="5" key="1">
    <citation type="submission" date="2020-10" db="EMBL/GenBank/DDBJ databases">
        <authorList>
            <person name="Gilroy R."/>
        </authorList>
    </citation>
    <scope>NUCLEOTIDE SEQUENCE</scope>
    <source>
        <strain evidence="5">ChiBcolR7-354</strain>
    </source>
</reference>
<dbReference type="InterPro" id="IPR001387">
    <property type="entry name" value="Cro/C1-type_HTH"/>
</dbReference>
<evidence type="ECO:0000259" key="4">
    <source>
        <dbReference type="PROSITE" id="PS50943"/>
    </source>
</evidence>
<gene>
    <name evidence="5" type="ORF">IAB77_01935</name>
</gene>
<feature type="transmembrane region" description="Helical" evidence="3">
    <location>
        <begin position="185"/>
        <end position="205"/>
    </location>
</feature>
<proteinExistence type="predicted"/>
<dbReference type="EMBL" id="DVGA01000025">
    <property type="protein sequence ID" value="HIQ78003.1"/>
    <property type="molecule type" value="Genomic_DNA"/>
</dbReference>
<dbReference type="PROSITE" id="PS50943">
    <property type="entry name" value="HTH_CROC1"/>
    <property type="match status" value="1"/>
</dbReference>
<organism evidence="5 6">
    <name type="scientific">Candidatus Scatomorpha intestinavium</name>
    <dbReference type="NCBI Taxonomy" id="2840922"/>
    <lineage>
        <taxon>Bacteria</taxon>
        <taxon>Bacillati</taxon>
        <taxon>Bacillota</taxon>
        <taxon>Clostridia</taxon>
        <taxon>Eubacteriales</taxon>
        <taxon>Candidatus Scatomorpha</taxon>
    </lineage>
</organism>
<dbReference type="SMART" id="SM00530">
    <property type="entry name" value="HTH_XRE"/>
    <property type="match status" value="1"/>
</dbReference>
<dbReference type="PANTHER" id="PTHR46558">
    <property type="entry name" value="TRACRIPTIONAL REGULATORY PROTEIN-RELATED-RELATED"/>
    <property type="match status" value="1"/>
</dbReference>
<feature type="transmembrane region" description="Helical" evidence="3">
    <location>
        <begin position="217"/>
        <end position="237"/>
    </location>
</feature>
<feature type="transmembrane region" description="Helical" evidence="3">
    <location>
        <begin position="146"/>
        <end position="173"/>
    </location>
</feature>
<keyword evidence="3" id="KW-0472">Membrane</keyword>
<reference evidence="5" key="2">
    <citation type="journal article" date="2021" name="PeerJ">
        <title>Extensive microbial diversity within the chicken gut microbiome revealed by metagenomics and culture.</title>
        <authorList>
            <person name="Gilroy R."/>
            <person name="Ravi A."/>
            <person name="Getino M."/>
            <person name="Pursley I."/>
            <person name="Horton D.L."/>
            <person name="Alikhan N.F."/>
            <person name="Baker D."/>
            <person name="Gharbi K."/>
            <person name="Hall N."/>
            <person name="Watson M."/>
            <person name="Adriaenssens E.M."/>
            <person name="Foster-Nyarko E."/>
            <person name="Jarju S."/>
            <person name="Secka A."/>
            <person name="Antonio M."/>
            <person name="Oren A."/>
            <person name="Chaudhuri R.R."/>
            <person name="La Ragione R."/>
            <person name="Hildebrand F."/>
            <person name="Pallen M.J."/>
        </authorList>
    </citation>
    <scope>NUCLEOTIDE SEQUENCE</scope>
    <source>
        <strain evidence="5">ChiBcolR7-354</strain>
    </source>
</reference>
<feature type="transmembrane region" description="Helical" evidence="3">
    <location>
        <begin position="122"/>
        <end position="139"/>
    </location>
</feature>
<dbReference type="Pfam" id="PF01381">
    <property type="entry name" value="HTH_3"/>
    <property type="match status" value="1"/>
</dbReference>
<feature type="domain" description="HTH cro/C1-type" evidence="4">
    <location>
        <begin position="7"/>
        <end position="61"/>
    </location>
</feature>
<dbReference type="AlphaFoldDB" id="A0A9D0ZCD1"/>
<accession>A0A9D0ZCD1</accession>
<keyword evidence="3" id="KW-1133">Transmembrane helix</keyword>
<evidence type="ECO:0000313" key="6">
    <source>
        <dbReference type="Proteomes" id="UP000824262"/>
    </source>
</evidence>
<dbReference type="PANTHER" id="PTHR46558:SF4">
    <property type="entry name" value="DNA-BIDING PHAGE PROTEIN"/>
    <property type="match status" value="1"/>
</dbReference>
<dbReference type="GO" id="GO:0003677">
    <property type="term" value="F:DNA binding"/>
    <property type="evidence" value="ECO:0007669"/>
    <property type="project" value="UniProtKB-KW"/>
</dbReference>
<keyword evidence="3" id="KW-0812">Transmembrane</keyword>
<dbReference type="CDD" id="cd00093">
    <property type="entry name" value="HTH_XRE"/>
    <property type="match status" value="1"/>
</dbReference>
<feature type="transmembrane region" description="Helical" evidence="3">
    <location>
        <begin position="98"/>
        <end position="116"/>
    </location>
</feature>
<protein>
    <submittedName>
        <fullName evidence="5">Helix-turn-helix transcriptional regulator</fullName>
    </submittedName>
</protein>
<evidence type="ECO:0000256" key="1">
    <source>
        <dbReference type="ARBA" id="ARBA00023125"/>
    </source>
</evidence>